<evidence type="ECO:0000256" key="1">
    <source>
        <dbReference type="ARBA" id="ARBA00004651"/>
    </source>
</evidence>
<evidence type="ECO:0000256" key="2">
    <source>
        <dbReference type="ARBA" id="ARBA00022448"/>
    </source>
</evidence>
<feature type="domain" description="Major facilitator superfamily (MFS) profile" evidence="8">
    <location>
        <begin position="24"/>
        <end position="411"/>
    </location>
</feature>
<name>A0A6M5Y8B3_9BACT</name>
<reference evidence="9 10" key="1">
    <citation type="submission" date="2020-05" db="EMBL/GenBank/DDBJ databases">
        <title>Genome sequencing of Spirosoma sp. TS118.</title>
        <authorList>
            <person name="Lee J.-H."/>
            <person name="Jeong S."/>
            <person name="Zhao L."/>
            <person name="Jung J.-H."/>
            <person name="Kim M.-K."/>
            <person name="Lim S."/>
        </authorList>
    </citation>
    <scope>NUCLEOTIDE SEQUENCE [LARGE SCALE GENOMIC DNA]</scope>
    <source>
        <strain evidence="9 10">TS118</strain>
    </source>
</reference>
<evidence type="ECO:0000313" key="9">
    <source>
        <dbReference type="EMBL" id="QJW90548.1"/>
    </source>
</evidence>
<dbReference type="Pfam" id="PF05977">
    <property type="entry name" value="MFS_3"/>
    <property type="match status" value="1"/>
</dbReference>
<dbReference type="PANTHER" id="PTHR23513">
    <property type="entry name" value="INTEGRAL MEMBRANE EFFLUX PROTEIN-RELATED"/>
    <property type="match status" value="1"/>
</dbReference>
<keyword evidence="6 7" id="KW-0472">Membrane</keyword>
<dbReference type="AlphaFoldDB" id="A0A6M5Y8B3"/>
<dbReference type="GO" id="GO:0005886">
    <property type="term" value="C:plasma membrane"/>
    <property type="evidence" value="ECO:0007669"/>
    <property type="project" value="UniProtKB-SubCell"/>
</dbReference>
<dbReference type="InterPro" id="IPR036259">
    <property type="entry name" value="MFS_trans_sf"/>
</dbReference>
<feature type="transmembrane region" description="Helical" evidence="7">
    <location>
        <begin position="182"/>
        <end position="200"/>
    </location>
</feature>
<keyword evidence="3" id="KW-1003">Cell membrane</keyword>
<comment type="subcellular location">
    <subcellularLocation>
        <location evidence="1">Cell membrane</location>
        <topology evidence="1">Multi-pass membrane protein</topology>
    </subcellularLocation>
</comment>
<feature type="transmembrane region" description="Helical" evidence="7">
    <location>
        <begin position="357"/>
        <end position="376"/>
    </location>
</feature>
<evidence type="ECO:0000256" key="4">
    <source>
        <dbReference type="ARBA" id="ARBA00022692"/>
    </source>
</evidence>
<accession>A0A6M5Y8B3</accession>
<protein>
    <submittedName>
        <fullName evidence="9">MFS transporter</fullName>
    </submittedName>
</protein>
<dbReference type="RefSeq" id="WP_171740392.1">
    <property type="nucleotide sequence ID" value="NZ_CP053435.1"/>
</dbReference>
<keyword evidence="2" id="KW-0813">Transport</keyword>
<feature type="transmembrane region" description="Helical" evidence="7">
    <location>
        <begin position="266"/>
        <end position="287"/>
    </location>
</feature>
<evidence type="ECO:0000256" key="5">
    <source>
        <dbReference type="ARBA" id="ARBA00022989"/>
    </source>
</evidence>
<keyword evidence="4 7" id="KW-0812">Transmembrane</keyword>
<dbReference type="Proteomes" id="UP000502756">
    <property type="component" value="Chromosome"/>
</dbReference>
<evidence type="ECO:0000256" key="7">
    <source>
        <dbReference type="SAM" id="Phobius"/>
    </source>
</evidence>
<dbReference type="InterPro" id="IPR010290">
    <property type="entry name" value="TM_effector"/>
</dbReference>
<dbReference type="Gene3D" id="1.20.1250.20">
    <property type="entry name" value="MFS general substrate transporter like domains"/>
    <property type="match status" value="1"/>
</dbReference>
<dbReference type="InterPro" id="IPR020846">
    <property type="entry name" value="MFS_dom"/>
</dbReference>
<keyword evidence="5 7" id="KW-1133">Transmembrane helix</keyword>
<dbReference type="PANTHER" id="PTHR23513:SF11">
    <property type="entry name" value="STAPHYLOFERRIN A TRANSPORTER"/>
    <property type="match status" value="1"/>
</dbReference>
<evidence type="ECO:0000256" key="6">
    <source>
        <dbReference type="ARBA" id="ARBA00023136"/>
    </source>
</evidence>
<feature type="transmembrane region" description="Helical" evidence="7">
    <location>
        <begin position="326"/>
        <end position="345"/>
    </location>
</feature>
<feature type="transmembrane region" description="Helical" evidence="7">
    <location>
        <begin position="117"/>
        <end position="137"/>
    </location>
</feature>
<dbReference type="KEGG" id="stae:HNV11_14750"/>
<feature type="transmembrane region" description="Helical" evidence="7">
    <location>
        <begin position="90"/>
        <end position="111"/>
    </location>
</feature>
<sequence length="555" mass="60235">MKTIDTDVPAEKPPTIWQAFSVSMFRAVWIAAFVSNIGTWMQNTAGVWLITTLSTSSVLVALMQTATSLPVFLLSIPAGVIADLLDRRRLLLVTQLFMATAALTLALMTLSGVSTSWSVLFLTFVLGIGAAFNAPAWQTVASELVPRNLLPATLTLNGVSINAARAVGPAVGGLIIAYYSPGYVFLLNSLSFLGTCWVLYRWRRPAVLSNLPSENFVNALRAGLRYVQFSPSIHAILIRASAFTFGASALWALLSLVIARKFQLEAGTYGTLLSCLGAGAVSGALLMDSIRRMLTTNRRILVGLFGFALATVSLGVLPSVTFLYPIMYVAGVCWLLTLTSFNVSVQLNLPKWVQARVLSIYLLVFQGGMAFGSLIWGSVASRFGLETALGAAAGWLLLSTLLAIPFPINQGEQLNLAPANTWTDPDNLARVDPEEGPVVVMIEYRINPATLPAFLKAVEDLKRVRLRDGALRVGVFTDIAQPERQVEFFTVASWGEHLRQHQRFTQDDVAVERMVRQFHVGPNPPLVTHFVAQTDKLTELAAPIAVPDSVTLEGQ</sequence>
<keyword evidence="10" id="KW-1185">Reference proteome</keyword>
<evidence type="ECO:0000313" key="10">
    <source>
        <dbReference type="Proteomes" id="UP000502756"/>
    </source>
</evidence>
<feature type="transmembrane region" description="Helical" evidence="7">
    <location>
        <begin position="69"/>
        <end position="85"/>
    </location>
</feature>
<gene>
    <name evidence="9" type="ORF">HNV11_14750</name>
</gene>
<organism evidence="9 10">
    <name type="scientific">Spirosoma taeanense</name>
    <dbReference type="NCBI Taxonomy" id="2735870"/>
    <lineage>
        <taxon>Bacteria</taxon>
        <taxon>Pseudomonadati</taxon>
        <taxon>Bacteroidota</taxon>
        <taxon>Cytophagia</taxon>
        <taxon>Cytophagales</taxon>
        <taxon>Cytophagaceae</taxon>
        <taxon>Spirosoma</taxon>
    </lineage>
</organism>
<evidence type="ECO:0000259" key="8">
    <source>
        <dbReference type="PROSITE" id="PS50850"/>
    </source>
</evidence>
<feature type="transmembrane region" description="Helical" evidence="7">
    <location>
        <begin position="236"/>
        <end position="260"/>
    </location>
</feature>
<evidence type="ECO:0000256" key="3">
    <source>
        <dbReference type="ARBA" id="ARBA00022475"/>
    </source>
</evidence>
<dbReference type="SUPFAM" id="SSF103473">
    <property type="entry name" value="MFS general substrate transporter"/>
    <property type="match status" value="1"/>
</dbReference>
<feature type="transmembrane region" description="Helical" evidence="7">
    <location>
        <begin position="15"/>
        <end position="34"/>
    </location>
</feature>
<proteinExistence type="predicted"/>
<dbReference type="CDD" id="cd06173">
    <property type="entry name" value="MFS_MefA_like"/>
    <property type="match status" value="1"/>
</dbReference>
<dbReference type="PROSITE" id="PS50850">
    <property type="entry name" value="MFS"/>
    <property type="match status" value="1"/>
</dbReference>
<feature type="transmembrane region" description="Helical" evidence="7">
    <location>
        <begin position="299"/>
        <end position="320"/>
    </location>
</feature>
<dbReference type="EMBL" id="CP053435">
    <property type="protein sequence ID" value="QJW90548.1"/>
    <property type="molecule type" value="Genomic_DNA"/>
</dbReference>
<dbReference type="GO" id="GO:0022857">
    <property type="term" value="F:transmembrane transporter activity"/>
    <property type="evidence" value="ECO:0007669"/>
    <property type="project" value="InterPro"/>
</dbReference>